<dbReference type="PANTHER" id="PTHR38134:SF2">
    <property type="entry name" value="GALACTOKINASE"/>
    <property type="match status" value="1"/>
</dbReference>
<evidence type="ECO:0000313" key="1">
    <source>
        <dbReference type="EMBL" id="VGO23073.1"/>
    </source>
</evidence>
<gene>
    <name evidence="1" type="ORF">SCARR_05172</name>
</gene>
<dbReference type="Proteomes" id="UP000346198">
    <property type="component" value="Unassembled WGS sequence"/>
</dbReference>
<dbReference type="InterPro" id="IPR053205">
    <property type="entry name" value="GHMP_kinase_L-arabinokinase"/>
</dbReference>
<keyword evidence="2" id="KW-1185">Reference proteome</keyword>
<dbReference type="RefSeq" id="WP_136065132.1">
    <property type="nucleotide sequence ID" value="NZ_CAAHFH010000003.1"/>
</dbReference>
<dbReference type="PANTHER" id="PTHR38134">
    <property type="entry name" value="SLR1395 PROTEIN"/>
    <property type="match status" value="1"/>
</dbReference>
<evidence type="ECO:0008006" key="3">
    <source>
        <dbReference type="Google" id="ProtNLM"/>
    </source>
</evidence>
<reference evidence="1 2" key="1">
    <citation type="submission" date="2019-04" db="EMBL/GenBank/DDBJ databases">
        <authorList>
            <person name="Van Vliet M D."/>
        </authorList>
    </citation>
    <scope>NUCLEOTIDE SEQUENCE [LARGE SCALE GENOMIC DNA]</scope>
    <source>
        <strain evidence="1 2">F21</strain>
    </source>
</reference>
<dbReference type="AlphaFoldDB" id="A0A6C2USY3"/>
<sequence>MKKIAYYITAHGYGHGTRSCDILNALQAAAPDVSIIIKTDLPVDFIASRITHGIEHRCGAFDVGLIQQDSIQIDLEASIEAIETLYKREEELIAQEMAFLQEENVGVVVADIPAIPLAAAQRAGIPNIATGNFGWDWIYSEFIGHDPRWQIYVDKFRAVYERTDLLMRQPFAEPMSAFPNQIDLPLLAKPGINRRSELSQAAGADPEKQWVLLSFTTLNLDAHALENLSHLRRCDVFAVEPLEWPGSVVRTISRSTASFADVLASMDCVVTKPGFGIVSECIANDKPIIYADRENFREYPVLVESIEHYCRNAFIPTTDLYAGNLGRALEQAEKATAPPEQMPRGGAEIAARHILERLG</sequence>
<protein>
    <recommendedName>
        <fullName evidence="3">Glycosyl transferase family 28 C-terminal domain-containing protein</fullName>
    </recommendedName>
</protein>
<proteinExistence type="predicted"/>
<dbReference type="SUPFAM" id="SSF53756">
    <property type="entry name" value="UDP-Glycosyltransferase/glycogen phosphorylase"/>
    <property type="match status" value="1"/>
</dbReference>
<accession>A0A6C2USY3</accession>
<name>A0A6C2USY3_9BACT</name>
<organism evidence="1 2">
    <name type="scientific">Pontiella sulfatireligans</name>
    <dbReference type="NCBI Taxonomy" id="2750658"/>
    <lineage>
        <taxon>Bacteria</taxon>
        <taxon>Pseudomonadati</taxon>
        <taxon>Kiritimatiellota</taxon>
        <taxon>Kiritimatiellia</taxon>
        <taxon>Kiritimatiellales</taxon>
        <taxon>Pontiellaceae</taxon>
        <taxon>Pontiella</taxon>
    </lineage>
</organism>
<dbReference type="EMBL" id="CAAHFH010000003">
    <property type="protein sequence ID" value="VGO23073.1"/>
    <property type="molecule type" value="Genomic_DNA"/>
</dbReference>
<evidence type="ECO:0000313" key="2">
    <source>
        <dbReference type="Proteomes" id="UP000346198"/>
    </source>
</evidence>